<dbReference type="InterPro" id="IPR043127">
    <property type="entry name" value="Sec-1-like_dom3a"/>
</dbReference>
<accession>A2ECQ3</accession>
<dbReference type="Pfam" id="PF00995">
    <property type="entry name" value="Sec1"/>
    <property type="match status" value="1"/>
</dbReference>
<dbReference type="VEuPathDB" id="TrichDB:TVAGG3_0379680"/>
<dbReference type="GO" id="GO:0000139">
    <property type="term" value="C:Golgi membrane"/>
    <property type="evidence" value="ECO:0000318"/>
    <property type="project" value="GO_Central"/>
</dbReference>
<dbReference type="SUPFAM" id="SSF56815">
    <property type="entry name" value="Sec1/munc18-like (SM) proteins"/>
    <property type="match status" value="1"/>
</dbReference>
<dbReference type="eggNOG" id="KOG1301">
    <property type="taxonomic scope" value="Eukaryota"/>
</dbReference>
<evidence type="ECO:0000256" key="1">
    <source>
        <dbReference type="ARBA" id="ARBA00009884"/>
    </source>
</evidence>
<evidence type="ECO:0000313" key="3">
    <source>
        <dbReference type="Proteomes" id="UP000001542"/>
    </source>
</evidence>
<dbReference type="PANTHER" id="PTHR11679">
    <property type="entry name" value="VESICLE PROTEIN SORTING-ASSOCIATED"/>
    <property type="match status" value="1"/>
</dbReference>
<dbReference type="InterPro" id="IPR027482">
    <property type="entry name" value="Sec1-like_dom2"/>
</dbReference>
<dbReference type="InterPro" id="IPR036045">
    <property type="entry name" value="Sec1-like_sf"/>
</dbReference>
<dbReference type="OMA" id="VNDLRAW"/>
<dbReference type="STRING" id="5722.A2ECQ3"/>
<dbReference type="GO" id="GO:0006888">
    <property type="term" value="P:endoplasmic reticulum to Golgi vesicle-mediated transport"/>
    <property type="evidence" value="ECO:0000318"/>
    <property type="project" value="GO_Central"/>
</dbReference>
<dbReference type="Proteomes" id="UP000001542">
    <property type="component" value="Unassembled WGS sequence"/>
</dbReference>
<dbReference type="Gene3D" id="1.25.40.60">
    <property type="match status" value="1"/>
</dbReference>
<dbReference type="GO" id="GO:0006890">
    <property type="term" value="P:retrograde vesicle-mediated transport, Golgi to endoplasmic reticulum"/>
    <property type="evidence" value="ECO:0000318"/>
    <property type="project" value="GO_Central"/>
</dbReference>
<dbReference type="FunCoup" id="A2ECQ3">
    <property type="interactions" value="996"/>
</dbReference>
<name>A2ECQ3_TRIV3</name>
<comment type="similarity">
    <text evidence="1">Belongs to the STXBP/unc-18/SEC1 family.</text>
</comment>
<gene>
    <name evidence="2" type="ORF">TVAG_276220</name>
</gene>
<dbReference type="EMBL" id="DS113355">
    <property type="protein sequence ID" value="EAY09549.1"/>
    <property type="molecule type" value="Genomic_DNA"/>
</dbReference>
<organism evidence="2 3">
    <name type="scientific">Trichomonas vaginalis (strain ATCC PRA-98 / G3)</name>
    <dbReference type="NCBI Taxonomy" id="412133"/>
    <lineage>
        <taxon>Eukaryota</taxon>
        <taxon>Metamonada</taxon>
        <taxon>Parabasalia</taxon>
        <taxon>Trichomonadida</taxon>
        <taxon>Trichomonadidae</taxon>
        <taxon>Trichomonas</taxon>
    </lineage>
</organism>
<dbReference type="Gene3D" id="3.40.50.2060">
    <property type="match status" value="1"/>
</dbReference>
<protein>
    <submittedName>
        <fullName evidence="2">Sec1 family protein</fullName>
    </submittedName>
</protein>
<dbReference type="OrthoDB" id="10251230at2759"/>
<dbReference type="InterPro" id="IPR001619">
    <property type="entry name" value="Sec1-like"/>
</dbReference>
<sequence>MLRKRQAELIQKIINLNEPLSTSGQKTAVKWKVLIYDERGLCILSTLLKVASLMDLGVTYHGLITSKRDPIPDISAVYLVEPTPENCAIISNDIQNSLYDSVYINFISKISEESLRNLAEQVAQNSDGRCVRAVFDQYVDFSSPDPGLFTLFENRSCMKDIYSFKAQDTAEQAFRDIASGLVSVFLTEGQIPHVLYQNGEASASEYVYQLFSQQIKPLSGNFELWESRKNKSAKTPLLILLDRTVDLASGLHHSRLYQSLANDVFGITRNAIKVGKETFDLDTGIDQFWAENRLSNTGEVMNTVSKNVKDFESKYNGIQDNINETISDLQNLQHLRTSLAAHTKICQALVEAATQDKIIDMSDVEESILSQNGVDIRKVTEILNSITKIEDKQRVAAIAYLYGAQLDALEQIAGPMPFLEQLKQFRASNQSSQSVLGKFLRKVASGSGEIEEKVPVVSRTRYLLEDSIDGYTLKNPVTGDVNEKQLQIGDVFVFVVGPGNYIEYAGLMTMANKRKSEGLEISYGCTCMQRPNEFLKDLIQLSE</sequence>
<dbReference type="KEGG" id="tva:4767472"/>
<dbReference type="VEuPathDB" id="TrichDB:TVAG_276220"/>
<dbReference type="GO" id="GO:0006886">
    <property type="term" value="P:intracellular protein transport"/>
    <property type="evidence" value="ECO:0000318"/>
    <property type="project" value="GO_Central"/>
</dbReference>
<dbReference type="GO" id="GO:0019905">
    <property type="term" value="F:syntaxin binding"/>
    <property type="evidence" value="ECO:0000318"/>
    <property type="project" value="GO_Central"/>
</dbReference>
<dbReference type="AlphaFoldDB" id="A2ECQ3"/>
<dbReference type="Gene3D" id="3.90.830.10">
    <property type="entry name" value="Syntaxin Binding Protein 1, Chain A, domain 2"/>
    <property type="match status" value="1"/>
</dbReference>
<dbReference type="RefSeq" id="XP_001321772.1">
    <property type="nucleotide sequence ID" value="XM_001321737.1"/>
</dbReference>
<reference evidence="2" key="2">
    <citation type="journal article" date="2007" name="Science">
        <title>Draft genome sequence of the sexually transmitted pathogen Trichomonas vaginalis.</title>
        <authorList>
            <person name="Carlton J.M."/>
            <person name="Hirt R.P."/>
            <person name="Silva J.C."/>
            <person name="Delcher A.L."/>
            <person name="Schatz M."/>
            <person name="Zhao Q."/>
            <person name="Wortman J.R."/>
            <person name="Bidwell S.L."/>
            <person name="Alsmark U.C.M."/>
            <person name="Besteiro S."/>
            <person name="Sicheritz-Ponten T."/>
            <person name="Noel C.J."/>
            <person name="Dacks J.B."/>
            <person name="Foster P.G."/>
            <person name="Simillion C."/>
            <person name="Van de Peer Y."/>
            <person name="Miranda-Saavedra D."/>
            <person name="Barton G.J."/>
            <person name="Westrop G.D."/>
            <person name="Mueller S."/>
            <person name="Dessi D."/>
            <person name="Fiori P.L."/>
            <person name="Ren Q."/>
            <person name="Paulsen I."/>
            <person name="Zhang H."/>
            <person name="Bastida-Corcuera F.D."/>
            <person name="Simoes-Barbosa A."/>
            <person name="Brown M.T."/>
            <person name="Hayes R.D."/>
            <person name="Mukherjee M."/>
            <person name="Okumura C.Y."/>
            <person name="Schneider R."/>
            <person name="Smith A.J."/>
            <person name="Vanacova S."/>
            <person name="Villalvazo M."/>
            <person name="Haas B.J."/>
            <person name="Pertea M."/>
            <person name="Feldblyum T.V."/>
            <person name="Utterback T.R."/>
            <person name="Shu C.L."/>
            <person name="Osoegawa K."/>
            <person name="de Jong P.J."/>
            <person name="Hrdy I."/>
            <person name="Horvathova L."/>
            <person name="Zubacova Z."/>
            <person name="Dolezal P."/>
            <person name="Malik S.B."/>
            <person name="Logsdon J.M. Jr."/>
            <person name="Henze K."/>
            <person name="Gupta A."/>
            <person name="Wang C.C."/>
            <person name="Dunne R.L."/>
            <person name="Upcroft J.A."/>
            <person name="Upcroft P."/>
            <person name="White O."/>
            <person name="Salzberg S.L."/>
            <person name="Tang P."/>
            <person name="Chiu C.-H."/>
            <person name="Lee Y.-S."/>
            <person name="Embley T.M."/>
            <person name="Coombs G.H."/>
            <person name="Mottram J.C."/>
            <person name="Tachezy J."/>
            <person name="Fraser-Liggett C.M."/>
            <person name="Johnson P.J."/>
        </authorList>
    </citation>
    <scope>NUCLEOTIDE SEQUENCE [LARGE SCALE GENOMIC DNA]</scope>
    <source>
        <strain evidence="2">G3</strain>
    </source>
</reference>
<evidence type="ECO:0000313" key="2">
    <source>
        <dbReference type="EMBL" id="EAY09549.1"/>
    </source>
</evidence>
<dbReference type="InParanoid" id="A2ECQ3"/>
<dbReference type="SMR" id="A2ECQ3"/>
<dbReference type="Gene3D" id="3.40.50.1910">
    <property type="match status" value="1"/>
</dbReference>
<reference evidence="2" key="1">
    <citation type="submission" date="2006-10" db="EMBL/GenBank/DDBJ databases">
        <authorList>
            <person name="Amadeo P."/>
            <person name="Zhao Q."/>
            <person name="Wortman J."/>
            <person name="Fraser-Liggett C."/>
            <person name="Carlton J."/>
        </authorList>
    </citation>
    <scope>NUCLEOTIDE SEQUENCE</scope>
    <source>
        <strain evidence="2">G3</strain>
    </source>
</reference>
<keyword evidence="3" id="KW-1185">Reference proteome</keyword>
<dbReference type="InterPro" id="IPR043154">
    <property type="entry name" value="Sec-1-like_dom1"/>
</dbReference>
<proteinExistence type="inferred from homology"/>